<gene>
    <name evidence="6" type="ORF">DWB77_07484</name>
</gene>
<evidence type="ECO:0000256" key="2">
    <source>
        <dbReference type="ARBA" id="ARBA00022692"/>
    </source>
</evidence>
<keyword evidence="4 5" id="KW-0472">Membrane</keyword>
<feature type="transmembrane region" description="Helical" evidence="5">
    <location>
        <begin position="253"/>
        <end position="275"/>
    </location>
</feature>
<dbReference type="KEGG" id="shun:DWB77_07484"/>
<protein>
    <recommendedName>
        <fullName evidence="8">DUF3533 domain-containing protein</fullName>
    </recommendedName>
</protein>
<evidence type="ECO:0000256" key="5">
    <source>
        <dbReference type="SAM" id="Phobius"/>
    </source>
</evidence>
<keyword evidence="2 5" id="KW-0812">Transmembrane</keyword>
<evidence type="ECO:0000256" key="4">
    <source>
        <dbReference type="ARBA" id="ARBA00023136"/>
    </source>
</evidence>
<dbReference type="AlphaFoldDB" id="A0A387HT55"/>
<accession>A0A387HT55</accession>
<dbReference type="GO" id="GO:0016020">
    <property type="term" value="C:membrane"/>
    <property type="evidence" value="ECO:0007669"/>
    <property type="project" value="UniProtKB-SubCell"/>
</dbReference>
<evidence type="ECO:0000313" key="6">
    <source>
        <dbReference type="EMBL" id="AYG85267.1"/>
    </source>
</evidence>
<evidence type="ECO:0000256" key="1">
    <source>
        <dbReference type="ARBA" id="ARBA00004141"/>
    </source>
</evidence>
<evidence type="ECO:0000256" key="3">
    <source>
        <dbReference type="ARBA" id="ARBA00022989"/>
    </source>
</evidence>
<dbReference type="PANTHER" id="PTHR43077:SF10">
    <property type="entry name" value="TRANSPORT PERMEASE PROTEIN"/>
    <property type="match status" value="1"/>
</dbReference>
<dbReference type="PANTHER" id="PTHR43077">
    <property type="entry name" value="TRANSPORT PERMEASE YVFS-RELATED"/>
    <property type="match status" value="1"/>
</dbReference>
<evidence type="ECO:0008006" key="8">
    <source>
        <dbReference type="Google" id="ProtNLM"/>
    </source>
</evidence>
<feature type="transmembrane region" description="Helical" evidence="5">
    <location>
        <begin position="337"/>
        <end position="358"/>
    </location>
</feature>
<dbReference type="InterPro" id="IPR051328">
    <property type="entry name" value="T7SS_ABC-Transporter"/>
</dbReference>
<feature type="transmembrane region" description="Helical" evidence="5">
    <location>
        <begin position="54"/>
        <end position="75"/>
    </location>
</feature>
<feature type="transmembrane region" description="Helical" evidence="5">
    <location>
        <begin position="192"/>
        <end position="211"/>
    </location>
</feature>
<feature type="transmembrane region" description="Helical" evidence="5">
    <location>
        <begin position="282"/>
        <end position="306"/>
    </location>
</feature>
<dbReference type="EMBL" id="CP032698">
    <property type="protein sequence ID" value="AYG85267.1"/>
    <property type="molecule type" value="Genomic_DNA"/>
</dbReference>
<name>A0A387HT55_9ACTN</name>
<evidence type="ECO:0000313" key="7">
    <source>
        <dbReference type="Proteomes" id="UP000271554"/>
    </source>
</evidence>
<keyword evidence="7" id="KW-1185">Reference proteome</keyword>
<keyword evidence="3 5" id="KW-1133">Transmembrane helix</keyword>
<sequence length="372" mass="38475">MFYYFGYQAPYNSRTVLLMPPPTPLHHADTLPATHKAIPDPAPEPHPRSGLKGVLLPVAVVLAIGTIFVSVYLAAFHAPRPNDLPVAVVGTTADAHRVEAGLERAISGGFDVRTYGDEAAARQAVEHREVYAAYLPSRGQQGGKLLYAGANGPSVTGTLTAAFAQAAAQDSPPPVAQDILAASAGDTRGLSVFYAAFGLVLAGYLFGMMTYQAAPALRFRQRIASLTLFGALGGIIVALLAGDTGFSALPGSFAGTAAVTALMAMAAGGATMTIVKWTGSAGAAIASVILLIFGNATSGGVMPPFYLPDWLHPLSGVLPVGAGVRALQGMSYFRDDGLWSGLAVLAAWIIACVALLYLRDTRSAHKARLGTA</sequence>
<comment type="subcellular location">
    <subcellularLocation>
        <location evidence="1">Membrane</location>
        <topology evidence="1">Multi-pass membrane protein</topology>
    </subcellularLocation>
</comment>
<reference evidence="6 7" key="1">
    <citation type="submission" date="2018-10" db="EMBL/GenBank/DDBJ databases">
        <title>Relationship between Morphology and Antimicrobial Activity in Streptomyces.</title>
        <authorList>
            <person name="Kang H.J."/>
            <person name="Kim S.B."/>
        </authorList>
    </citation>
    <scope>NUCLEOTIDE SEQUENCE [LARGE SCALE GENOMIC DNA]</scope>
    <source>
        <strain evidence="6 7">BH38</strain>
    </source>
</reference>
<organism evidence="6 7">
    <name type="scientific">Streptomyces hundungensis</name>
    <dbReference type="NCBI Taxonomy" id="1077946"/>
    <lineage>
        <taxon>Bacteria</taxon>
        <taxon>Bacillati</taxon>
        <taxon>Actinomycetota</taxon>
        <taxon>Actinomycetes</taxon>
        <taxon>Kitasatosporales</taxon>
        <taxon>Streptomycetaceae</taxon>
        <taxon>Streptomyces</taxon>
    </lineage>
</organism>
<feature type="transmembrane region" description="Helical" evidence="5">
    <location>
        <begin position="223"/>
        <end position="241"/>
    </location>
</feature>
<proteinExistence type="predicted"/>
<dbReference type="Proteomes" id="UP000271554">
    <property type="component" value="Chromosome"/>
</dbReference>